<reference evidence="2" key="1">
    <citation type="submission" date="2019-10" db="EMBL/GenBank/DDBJ databases">
        <title>Conservation and host-specific expression of non-tandemly repeated heterogenous ribosome RNA gene in arbuscular mycorrhizal fungi.</title>
        <authorList>
            <person name="Maeda T."/>
            <person name="Kobayashi Y."/>
            <person name="Nakagawa T."/>
            <person name="Ezawa T."/>
            <person name="Yamaguchi K."/>
            <person name="Bino T."/>
            <person name="Nishimoto Y."/>
            <person name="Shigenobu S."/>
            <person name="Kawaguchi M."/>
        </authorList>
    </citation>
    <scope>NUCLEOTIDE SEQUENCE</scope>
    <source>
        <strain evidence="2">HR1</strain>
    </source>
</reference>
<evidence type="ECO:0000256" key="1">
    <source>
        <dbReference type="SAM" id="MobiDB-lite"/>
    </source>
</evidence>
<feature type="compositionally biased region" description="Polar residues" evidence="1">
    <location>
        <begin position="52"/>
        <end position="64"/>
    </location>
</feature>
<feature type="compositionally biased region" description="Basic and acidic residues" evidence="1">
    <location>
        <begin position="28"/>
        <end position="41"/>
    </location>
</feature>
<dbReference type="EMBL" id="BLAL01000285">
    <property type="protein sequence ID" value="GES99807.1"/>
    <property type="molecule type" value="Genomic_DNA"/>
</dbReference>
<protein>
    <submittedName>
        <fullName evidence="2">Uncharacterized protein</fullName>
    </submittedName>
</protein>
<accession>A0A8H3M317</accession>
<sequence length="109" mass="12776">MMCKAHADVPIDLTVFIDNRDIASRLKSVNNDKKDNKRSLEEDSNGLEQDDFSTPQQSHMSSLKENLEVLDPMNNLIDQVNSKRYKNNEEKYFREIYEVLAKKEIEKKI</sequence>
<evidence type="ECO:0000313" key="2">
    <source>
        <dbReference type="EMBL" id="GES99807.1"/>
    </source>
</evidence>
<gene>
    <name evidence="2" type="ORF">RCL2_002628800</name>
</gene>
<evidence type="ECO:0000313" key="3">
    <source>
        <dbReference type="Proteomes" id="UP000615446"/>
    </source>
</evidence>
<dbReference type="AlphaFoldDB" id="A0A8H3M317"/>
<feature type="region of interest" description="Disordered" evidence="1">
    <location>
        <begin position="28"/>
        <end position="64"/>
    </location>
</feature>
<feature type="compositionally biased region" description="Acidic residues" evidence="1">
    <location>
        <begin position="42"/>
        <end position="51"/>
    </location>
</feature>
<comment type="caution">
    <text evidence="2">The sequence shown here is derived from an EMBL/GenBank/DDBJ whole genome shotgun (WGS) entry which is preliminary data.</text>
</comment>
<dbReference type="Proteomes" id="UP000615446">
    <property type="component" value="Unassembled WGS sequence"/>
</dbReference>
<name>A0A8H3M317_9GLOM</name>
<proteinExistence type="predicted"/>
<organism evidence="2 3">
    <name type="scientific">Rhizophagus clarus</name>
    <dbReference type="NCBI Taxonomy" id="94130"/>
    <lineage>
        <taxon>Eukaryota</taxon>
        <taxon>Fungi</taxon>
        <taxon>Fungi incertae sedis</taxon>
        <taxon>Mucoromycota</taxon>
        <taxon>Glomeromycotina</taxon>
        <taxon>Glomeromycetes</taxon>
        <taxon>Glomerales</taxon>
        <taxon>Glomeraceae</taxon>
        <taxon>Rhizophagus</taxon>
    </lineage>
</organism>